<proteinExistence type="predicted"/>
<accession>Q8KNE1</accession>
<evidence type="ECO:0000313" key="1">
    <source>
        <dbReference type="EMBL" id="AAM70347.1"/>
    </source>
</evidence>
<dbReference type="AlphaFoldDB" id="Q8KNE1"/>
<dbReference type="EMBL" id="AF497482">
    <property type="protein sequence ID" value="AAM70347.1"/>
    <property type="molecule type" value="Genomic_DNA"/>
</dbReference>
<dbReference type="SMR" id="Q8KNE1"/>
<gene>
    <name evidence="1" type="primary">calR9</name>
</gene>
<protein>
    <submittedName>
        <fullName evidence="1">CalR9</fullName>
    </submittedName>
</protein>
<organism evidence="1">
    <name type="scientific">Micromonospora echinospora</name>
    <name type="common">Micromonospora purpurea</name>
    <dbReference type="NCBI Taxonomy" id="1877"/>
    <lineage>
        <taxon>Bacteria</taxon>
        <taxon>Bacillati</taxon>
        <taxon>Actinomycetota</taxon>
        <taxon>Actinomycetes</taxon>
        <taxon>Micromonosporales</taxon>
        <taxon>Micromonosporaceae</taxon>
        <taxon>Micromonospora</taxon>
    </lineage>
</organism>
<reference evidence="1" key="1">
    <citation type="journal article" date="2002" name="Science">
        <title>The calicheamicin gene cluster and its iterative type I enediyne PKS.</title>
        <authorList>
            <person name="Ahlert J."/>
            <person name="Shepard E."/>
            <person name="Lomovskaya N."/>
            <person name="Zazopoulos E."/>
            <person name="Staffa A."/>
            <person name="Bachmann B.O."/>
            <person name="Huang K."/>
            <person name="Fonstein L."/>
            <person name="Czisny A."/>
            <person name="Whitwam R.E."/>
            <person name="Farnet C.M."/>
            <person name="Thorson J.S."/>
        </authorList>
    </citation>
    <scope>NUCLEOTIDE SEQUENCE</scope>
    <source>
        <strain evidence="1">NRRL 15839</strain>
    </source>
</reference>
<name>Q8KNE1_MICEC</name>
<sequence length="415" mass="45084">MTGAAADAVVADYLALGLRMGRLVEGYVDCWFGDRALAERVAAEPAPDPAELAGQARDLLRRLGDADLDAERRRFLAAQLTAVECAARRAAGEQIGFLAEVETYFDVEVRLGDPDRYAAAHDAIDALLPGTGPLMDKVEAFYARNVVPPERLGHAVRAVADALRARARPMLGLPEAERVDIEVVRDRPWNAFNRYHGGFRSTVTLNETAGRTIAVLPLMATHEAYPGHHTEHCLKEAGLVLDRGWDEHRIALVNTPQCLVAEGTAEHAAAALLGPGWGRWTTEVLAGEGVPVEGDLVERMVGLVNELMPARQDAAILLHDRGASIDDAVEHLHRWLLLPRDRAEQIATFLTDPLWRAYSVTYIEGARLVGGWLAARPAGEPLVARYRTLLAEQLLPAQLRDGTVPAGAPPVPAAR</sequence>